<dbReference type="RefSeq" id="WP_149110184.1">
    <property type="nucleotide sequence ID" value="NZ_CP042425.1"/>
</dbReference>
<accession>A0A5C1AC31</accession>
<protein>
    <submittedName>
        <fullName evidence="1">Cytochrome C</fullName>
    </submittedName>
</protein>
<keyword evidence="2" id="KW-1185">Reference proteome</keyword>
<gene>
    <name evidence="1" type="ORF">PX52LOC_02277</name>
</gene>
<dbReference type="Gene3D" id="3.90.10.10">
    <property type="entry name" value="Cytochrome C3"/>
    <property type="match status" value="2"/>
</dbReference>
<proteinExistence type="predicted"/>
<organism evidence="1 2">
    <name type="scientific">Limnoglobus roseus</name>
    <dbReference type="NCBI Taxonomy" id="2598579"/>
    <lineage>
        <taxon>Bacteria</taxon>
        <taxon>Pseudomonadati</taxon>
        <taxon>Planctomycetota</taxon>
        <taxon>Planctomycetia</taxon>
        <taxon>Gemmatales</taxon>
        <taxon>Gemmataceae</taxon>
        <taxon>Limnoglobus</taxon>
    </lineage>
</organism>
<sequence length="236" mass="26775">MPQVFPKRMNPISRIMLLSIPLIASTTGVALAAFFRSDYTTGRNEIVDQPIPFSHLHHVSELGIDCRYCHTSVESSAYAGVPPTKTCMNCHQQVWNGADILEPLRKSYQTETPIAWTKVHNTPNYTYFNHSIHVGKGVGCVSCHERIDQMPLVRQSKTLLMEWCLDCHRHPEKNLRPKSEVFNLAWRPDDGTVDVDGRAYGPTHGTGTQSELGRELKEKYLVRDEKTLTNCSICHR</sequence>
<dbReference type="InterPro" id="IPR036280">
    <property type="entry name" value="Multihaem_cyt_sf"/>
</dbReference>
<evidence type="ECO:0000313" key="2">
    <source>
        <dbReference type="Proteomes" id="UP000324974"/>
    </source>
</evidence>
<dbReference type="Proteomes" id="UP000324974">
    <property type="component" value="Chromosome"/>
</dbReference>
<dbReference type="CDD" id="cd08168">
    <property type="entry name" value="Cytochrom_C3"/>
    <property type="match status" value="1"/>
</dbReference>
<dbReference type="SUPFAM" id="SSF48695">
    <property type="entry name" value="Multiheme cytochromes"/>
    <property type="match status" value="1"/>
</dbReference>
<dbReference type="PANTHER" id="PTHR39425:SF1">
    <property type="entry name" value="CYTOCHROME C7-LIKE DOMAIN-CONTAINING PROTEIN"/>
    <property type="match status" value="1"/>
</dbReference>
<dbReference type="KEGG" id="lrs:PX52LOC_02277"/>
<dbReference type="AlphaFoldDB" id="A0A5C1AC31"/>
<dbReference type="OrthoDB" id="9814800at2"/>
<reference evidence="2" key="1">
    <citation type="submission" date="2019-08" db="EMBL/GenBank/DDBJ databases">
        <title>Limnoglobus roseus gen. nov., sp. nov., a novel freshwater planctomycete with a giant genome from the family Gemmataceae.</title>
        <authorList>
            <person name="Kulichevskaya I.S."/>
            <person name="Naumoff D.G."/>
            <person name="Miroshnikov K."/>
            <person name="Ivanova A."/>
            <person name="Philippov D.A."/>
            <person name="Hakobyan A."/>
            <person name="Rijpstra I.C."/>
            <person name="Sinninghe Damste J.S."/>
            <person name="Liesack W."/>
            <person name="Dedysh S.N."/>
        </authorList>
    </citation>
    <scope>NUCLEOTIDE SEQUENCE [LARGE SCALE GENOMIC DNA]</scope>
    <source>
        <strain evidence="2">PX52</strain>
    </source>
</reference>
<dbReference type="EMBL" id="CP042425">
    <property type="protein sequence ID" value="QEL15362.1"/>
    <property type="molecule type" value="Genomic_DNA"/>
</dbReference>
<evidence type="ECO:0000313" key="1">
    <source>
        <dbReference type="EMBL" id="QEL15362.1"/>
    </source>
</evidence>
<name>A0A5C1AC31_9BACT</name>
<dbReference type="PANTHER" id="PTHR39425">
    <property type="entry name" value="LIPOPROTEIN CYTOCHROME C"/>
    <property type="match status" value="1"/>
</dbReference>